<name>A0A518HS49_9BACT</name>
<feature type="coiled-coil region" evidence="3">
    <location>
        <begin position="239"/>
        <end position="287"/>
    </location>
</feature>
<evidence type="ECO:0000313" key="7">
    <source>
        <dbReference type="Proteomes" id="UP000319004"/>
    </source>
</evidence>
<sequence>MDSAIMPVPFVFCFLESVPTPRDSPMAHPISSVSIWGRRTLIALVLLGAVGAVTTFATSALDRDVESSILTHRVSLGKLAVTVTENGTVESSNNEEIKCMVKGGSTVLWVIETGTIVKPGDELVRLDTSQIEDNILAQEIIYENALANKITAESDVAVAEKSITEYLEGTFIEERSTIEKEIFDAEQALKQAELSYESSIRMAAKGLIKTLQLQGEKFAVESARKALELKQTQLMALEKYKKQKEVQTLESNLRAAKARLASFDASLRLEQARLEREQEQLKNCTITAEIGGMVIFPSMADWKSTPDIEEGAVVREQQTLLVIPDVSQMQVKVGIHESKVDRLKVGMPAQIELQDVQLVGEVSEIAEVTKPAGWWTGNLVKYDTIIQLQQREGLKPGMSAIVDVVLAEHDDVLTVPVASILESDGQFFCWVEERGKVTRRLIQLGDTNDEFTIVTAGLAEGEKVVLDPLAYVDEAQQQALRPASAGEKDAEELAGVVKEDSQSDNASSSEPVPGT</sequence>
<dbReference type="AlphaFoldDB" id="A0A518HS49"/>
<evidence type="ECO:0000259" key="5">
    <source>
        <dbReference type="Pfam" id="PF25967"/>
    </source>
</evidence>
<keyword evidence="7" id="KW-1185">Reference proteome</keyword>
<evidence type="ECO:0000256" key="1">
    <source>
        <dbReference type="ARBA" id="ARBA00004196"/>
    </source>
</evidence>
<dbReference type="Gene3D" id="2.40.420.20">
    <property type="match status" value="1"/>
</dbReference>
<evidence type="ECO:0000313" key="6">
    <source>
        <dbReference type="EMBL" id="QDV43618.1"/>
    </source>
</evidence>
<keyword evidence="2 3" id="KW-0175">Coiled coil</keyword>
<gene>
    <name evidence="6" type="primary">macA_4</name>
    <name evidence="6" type="ORF">Enr13x_34750</name>
</gene>
<dbReference type="PANTHER" id="PTHR32347:SF23">
    <property type="entry name" value="BLL5650 PROTEIN"/>
    <property type="match status" value="1"/>
</dbReference>
<dbReference type="PANTHER" id="PTHR32347">
    <property type="entry name" value="EFFLUX SYSTEM COMPONENT YKNX-RELATED"/>
    <property type="match status" value="1"/>
</dbReference>
<dbReference type="Gene3D" id="2.40.30.170">
    <property type="match status" value="1"/>
</dbReference>
<dbReference type="InterPro" id="IPR050465">
    <property type="entry name" value="UPF0194_transport"/>
</dbReference>
<dbReference type="InterPro" id="IPR058627">
    <property type="entry name" value="MdtA-like_C"/>
</dbReference>
<protein>
    <submittedName>
        <fullName evidence="6">Macrolide export protein MacA</fullName>
    </submittedName>
</protein>
<proteinExistence type="predicted"/>
<dbReference type="Pfam" id="PF25967">
    <property type="entry name" value="RND-MFP_C"/>
    <property type="match status" value="1"/>
</dbReference>
<comment type="subcellular location">
    <subcellularLocation>
        <location evidence="1">Cell envelope</location>
    </subcellularLocation>
</comment>
<feature type="region of interest" description="Disordered" evidence="4">
    <location>
        <begin position="480"/>
        <end position="515"/>
    </location>
</feature>
<dbReference type="KEGG" id="snep:Enr13x_34750"/>
<dbReference type="Proteomes" id="UP000319004">
    <property type="component" value="Chromosome"/>
</dbReference>
<evidence type="ECO:0000256" key="4">
    <source>
        <dbReference type="SAM" id="MobiDB-lite"/>
    </source>
</evidence>
<organism evidence="6 7">
    <name type="scientific">Stieleria neptunia</name>
    <dbReference type="NCBI Taxonomy" id="2527979"/>
    <lineage>
        <taxon>Bacteria</taxon>
        <taxon>Pseudomonadati</taxon>
        <taxon>Planctomycetota</taxon>
        <taxon>Planctomycetia</taxon>
        <taxon>Pirellulales</taxon>
        <taxon>Pirellulaceae</taxon>
        <taxon>Stieleria</taxon>
    </lineage>
</organism>
<feature type="domain" description="Multidrug resistance protein MdtA-like C-terminal permuted SH3" evidence="5">
    <location>
        <begin position="412"/>
        <end position="468"/>
    </location>
</feature>
<evidence type="ECO:0000256" key="3">
    <source>
        <dbReference type="SAM" id="Coils"/>
    </source>
</evidence>
<accession>A0A518HS49</accession>
<dbReference type="GO" id="GO:0030313">
    <property type="term" value="C:cell envelope"/>
    <property type="evidence" value="ECO:0007669"/>
    <property type="project" value="UniProtKB-SubCell"/>
</dbReference>
<dbReference type="EMBL" id="CP037423">
    <property type="protein sequence ID" value="QDV43618.1"/>
    <property type="molecule type" value="Genomic_DNA"/>
</dbReference>
<evidence type="ECO:0000256" key="2">
    <source>
        <dbReference type="ARBA" id="ARBA00023054"/>
    </source>
</evidence>
<reference evidence="6 7" key="1">
    <citation type="submission" date="2019-03" db="EMBL/GenBank/DDBJ databases">
        <title>Deep-cultivation of Planctomycetes and their phenomic and genomic characterization uncovers novel biology.</title>
        <authorList>
            <person name="Wiegand S."/>
            <person name="Jogler M."/>
            <person name="Boedeker C."/>
            <person name="Pinto D."/>
            <person name="Vollmers J."/>
            <person name="Rivas-Marin E."/>
            <person name="Kohn T."/>
            <person name="Peeters S.H."/>
            <person name="Heuer A."/>
            <person name="Rast P."/>
            <person name="Oberbeckmann S."/>
            <person name="Bunk B."/>
            <person name="Jeske O."/>
            <person name="Meyerdierks A."/>
            <person name="Storesund J.E."/>
            <person name="Kallscheuer N."/>
            <person name="Luecker S."/>
            <person name="Lage O.M."/>
            <person name="Pohl T."/>
            <person name="Merkel B.J."/>
            <person name="Hornburger P."/>
            <person name="Mueller R.-W."/>
            <person name="Bruemmer F."/>
            <person name="Labrenz M."/>
            <person name="Spormann A.M."/>
            <person name="Op den Camp H."/>
            <person name="Overmann J."/>
            <person name="Amann R."/>
            <person name="Jetten M.S.M."/>
            <person name="Mascher T."/>
            <person name="Medema M.H."/>
            <person name="Devos D.P."/>
            <person name="Kaster A.-K."/>
            <person name="Ovreas L."/>
            <person name="Rohde M."/>
            <person name="Galperin M.Y."/>
            <person name="Jogler C."/>
        </authorList>
    </citation>
    <scope>NUCLEOTIDE SEQUENCE [LARGE SCALE GENOMIC DNA]</scope>
    <source>
        <strain evidence="6 7">Enr13</strain>
    </source>
</reference>
<feature type="compositionally biased region" description="Polar residues" evidence="4">
    <location>
        <begin position="503"/>
        <end position="515"/>
    </location>
</feature>